<evidence type="ECO:0000256" key="1">
    <source>
        <dbReference type="SAM" id="Phobius"/>
    </source>
</evidence>
<proteinExistence type="predicted"/>
<reference evidence="2" key="1">
    <citation type="submission" date="2006-10" db="EMBL/GenBank/DDBJ databases">
        <title>Complete sequence of Solibacter usitatus Ellin6076.</title>
        <authorList>
            <consortium name="US DOE Joint Genome Institute"/>
            <person name="Copeland A."/>
            <person name="Lucas S."/>
            <person name="Lapidus A."/>
            <person name="Barry K."/>
            <person name="Detter J.C."/>
            <person name="Glavina del Rio T."/>
            <person name="Hammon N."/>
            <person name="Israni S."/>
            <person name="Dalin E."/>
            <person name="Tice H."/>
            <person name="Pitluck S."/>
            <person name="Thompson L.S."/>
            <person name="Brettin T."/>
            <person name="Bruce D."/>
            <person name="Han C."/>
            <person name="Tapia R."/>
            <person name="Gilna P."/>
            <person name="Schmutz J."/>
            <person name="Larimer F."/>
            <person name="Land M."/>
            <person name="Hauser L."/>
            <person name="Kyrpides N."/>
            <person name="Mikhailova N."/>
            <person name="Janssen P.H."/>
            <person name="Kuske C.R."/>
            <person name="Richardson P."/>
        </authorList>
    </citation>
    <scope>NUCLEOTIDE SEQUENCE</scope>
    <source>
        <strain evidence="2">Ellin6076</strain>
    </source>
</reference>
<dbReference type="InParanoid" id="Q023A4"/>
<protein>
    <submittedName>
        <fullName evidence="2">Uncharacterized protein</fullName>
    </submittedName>
</protein>
<dbReference type="STRING" id="234267.Acid_2958"/>
<organism evidence="2">
    <name type="scientific">Solibacter usitatus (strain Ellin6076)</name>
    <dbReference type="NCBI Taxonomy" id="234267"/>
    <lineage>
        <taxon>Bacteria</taxon>
        <taxon>Pseudomonadati</taxon>
        <taxon>Acidobacteriota</taxon>
        <taxon>Terriglobia</taxon>
        <taxon>Bryobacterales</taxon>
        <taxon>Solibacteraceae</taxon>
        <taxon>Candidatus Solibacter</taxon>
    </lineage>
</organism>
<dbReference type="AlphaFoldDB" id="Q023A4"/>
<dbReference type="KEGG" id="sus:Acid_2958"/>
<keyword evidence="1" id="KW-0812">Transmembrane</keyword>
<accession>Q023A4</accession>
<feature type="transmembrane region" description="Helical" evidence="1">
    <location>
        <begin position="20"/>
        <end position="40"/>
    </location>
</feature>
<sequence>MIVIGGLTYGAMLMHVPTHWIVAGALVLTVIAAVTGVQATRQEDSN</sequence>
<name>Q023A4_SOLUE</name>
<dbReference type="EMBL" id="CP000473">
    <property type="protein sequence ID" value="ABJ83942.1"/>
    <property type="molecule type" value="Genomic_DNA"/>
</dbReference>
<keyword evidence="1" id="KW-0472">Membrane</keyword>
<keyword evidence="1" id="KW-1133">Transmembrane helix</keyword>
<dbReference type="HOGENOM" id="CLU_201011_1_0_0"/>
<gene>
    <name evidence="2" type="ordered locus">Acid_2958</name>
</gene>
<evidence type="ECO:0000313" key="2">
    <source>
        <dbReference type="EMBL" id="ABJ83942.1"/>
    </source>
</evidence>